<comment type="caution">
    <text evidence="1">The sequence shown here is derived from an EMBL/GenBank/DDBJ whole genome shotgun (WGS) entry which is preliminary data.</text>
</comment>
<proteinExistence type="predicted"/>
<reference evidence="1" key="1">
    <citation type="submission" date="2020-09" db="EMBL/GenBank/DDBJ databases">
        <authorList>
            <person name="Kim M.K."/>
        </authorList>
    </citation>
    <scope>NUCLEOTIDE SEQUENCE</scope>
    <source>
        <strain evidence="1">BT702</strain>
    </source>
</reference>
<organism evidence="1 2">
    <name type="scientific">Spirosoma profusum</name>
    <dbReference type="NCBI Taxonomy" id="2771354"/>
    <lineage>
        <taxon>Bacteria</taxon>
        <taxon>Pseudomonadati</taxon>
        <taxon>Bacteroidota</taxon>
        <taxon>Cytophagia</taxon>
        <taxon>Cytophagales</taxon>
        <taxon>Cytophagaceae</taxon>
        <taxon>Spirosoma</taxon>
    </lineage>
</organism>
<dbReference type="RefSeq" id="WP_190887101.1">
    <property type="nucleotide sequence ID" value="NZ_JACWZY010000007.1"/>
</dbReference>
<sequence>MKNAILYVLLIATLLPTVSQWGTIAYYHANRDYIARVLCQNRNRPDLHCNGQCYLAKRLKAQQEKQDKETTQRVQNSPVVQLFCTDFLGFTFTATSITDREKTTFSYLLKPYLVLRSAVFQPPITHS</sequence>
<evidence type="ECO:0000313" key="2">
    <source>
        <dbReference type="Proteomes" id="UP000598820"/>
    </source>
</evidence>
<dbReference type="Proteomes" id="UP000598820">
    <property type="component" value="Unassembled WGS sequence"/>
</dbReference>
<gene>
    <name evidence="1" type="ORF">IC229_11465</name>
</gene>
<dbReference type="AlphaFoldDB" id="A0A926XVB9"/>
<evidence type="ECO:0000313" key="1">
    <source>
        <dbReference type="EMBL" id="MBD2701258.1"/>
    </source>
</evidence>
<dbReference type="EMBL" id="JACWZY010000007">
    <property type="protein sequence ID" value="MBD2701258.1"/>
    <property type="molecule type" value="Genomic_DNA"/>
</dbReference>
<protein>
    <submittedName>
        <fullName evidence="1">Uncharacterized protein</fullName>
    </submittedName>
</protein>
<name>A0A926XVB9_9BACT</name>
<accession>A0A926XVB9</accession>
<keyword evidence="2" id="KW-1185">Reference proteome</keyword>